<accession>A0A1H5YQG1</accession>
<evidence type="ECO:0000256" key="1">
    <source>
        <dbReference type="ARBA" id="ARBA00006479"/>
    </source>
</evidence>
<dbReference type="InterPro" id="IPR036390">
    <property type="entry name" value="WH_DNA-bd_sf"/>
</dbReference>
<dbReference type="Gene3D" id="3.30.420.40">
    <property type="match status" value="2"/>
</dbReference>
<dbReference type="Pfam" id="PF00480">
    <property type="entry name" value="ROK"/>
    <property type="match status" value="1"/>
</dbReference>
<feature type="region of interest" description="Disordered" evidence="2">
    <location>
        <begin position="1"/>
        <end position="29"/>
    </location>
</feature>
<dbReference type="InterPro" id="IPR000835">
    <property type="entry name" value="HTH_MarR-typ"/>
</dbReference>
<feature type="compositionally biased region" description="Basic and acidic residues" evidence="2">
    <location>
        <begin position="1"/>
        <end position="14"/>
    </location>
</feature>
<dbReference type="RefSeq" id="WP_327346337.1">
    <property type="nucleotide sequence ID" value="NZ_FNUZ01000003.1"/>
</dbReference>
<dbReference type="InterPro" id="IPR000600">
    <property type="entry name" value="ROK"/>
</dbReference>
<dbReference type="InterPro" id="IPR043129">
    <property type="entry name" value="ATPase_NBD"/>
</dbReference>
<dbReference type="AlphaFoldDB" id="A0A1H5YQG1"/>
<evidence type="ECO:0000256" key="2">
    <source>
        <dbReference type="SAM" id="MobiDB-lite"/>
    </source>
</evidence>
<dbReference type="Pfam" id="PF12802">
    <property type="entry name" value="MarR_2"/>
    <property type="match status" value="1"/>
</dbReference>
<gene>
    <name evidence="4" type="ORF">SAMN04488045_2207</name>
</gene>
<dbReference type="GO" id="GO:0016301">
    <property type="term" value="F:kinase activity"/>
    <property type="evidence" value="ECO:0007669"/>
    <property type="project" value="UniProtKB-KW"/>
</dbReference>
<keyword evidence="4" id="KW-0418">Kinase</keyword>
<organism evidence="4 5">
    <name type="scientific">Thalassococcus halodurans</name>
    <dbReference type="NCBI Taxonomy" id="373675"/>
    <lineage>
        <taxon>Bacteria</taxon>
        <taxon>Pseudomonadati</taxon>
        <taxon>Pseudomonadota</taxon>
        <taxon>Alphaproteobacteria</taxon>
        <taxon>Rhodobacterales</taxon>
        <taxon>Roseobacteraceae</taxon>
        <taxon>Thalassococcus</taxon>
    </lineage>
</organism>
<evidence type="ECO:0000313" key="4">
    <source>
        <dbReference type="EMBL" id="SEG26234.1"/>
    </source>
</evidence>
<dbReference type="GO" id="GO:0003700">
    <property type="term" value="F:DNA-binding transcription factor activity"/>
    <property type="evidence" value="ECO:0007669"/>
    <property type="project" value="InterPro"/>
</dbReference>
<dbReference type="PANTHER" id="PTHR18964:SF149">
    <property type="entry name" value="BIFUNCTIONAL UDP-N-ACETYLGLUCOSAMINE 2-EPIMERASE_N-ACETYLMANNOSAMINE KINASE"/>
    <property type="match status" value="1"/>
</dbReference>
<reference evidence="4 5" key="1">
    <citation type="submission" date="2016-10" db="EMBL/GenBank/DDBJ databases">
        <authorList>
            <person name="de Groot N.N."/>
        </authorList>
    </citation>
    <scope>NUCLEOTIDE SEQUENCE [LARGE SCALE GENOMIC DNA]</scope>
    <source>
        <strain evidence="4 5">DSM 26915</strain>
    </source>
</reference>
<keyword evidence="4" id="KW-0808">Transferase</keyword>
<dbReference type="CDD" id="cd23763">
    <property type="entry name" value="ASKHA_ATPase_ROK"/>
    <property type="match status" value="1"/>
</dbReference>
<dbReference type="EMBL" id="FNUZ01000003">
    <property type="protein sequence ID" value="SEG26234.1"/>
    <property type="molecule type" value="Genomic_DNA"/>
</dbReference>
<proteinExistence type="inferred from homology"/>
<protein>
    <submittedName>
        <fullName evidence="4">Sugar kinase of the NBD/HSP70 family, may contain an N-terminal HTH domain</fullName>
    </submittedName>
</protein>
<name>A0A1H5YQG1_9RHOB</name>
<evidence type="ECO:0000259" key="3">
    <source>
        <dbReference type="Pfam" id="PF12802"/>
    </source>
</evidence>
<dbReference type="Proteomes" id="UP000236752">
    <property type="component" value="Unassembled WGS sequence"/>
</dbReference>
<dbReference type="InterPro" id="IPR036388">
    <property type="entry name" value="WH-like_DNA-bd_sf"/>
</dbReference>
<dbReference type="SUPFAM" id="SSF46785">
    <property type="entry name" value="Winged helix' DNA-binding domain"/>
    <property type="match status" value="1"/>
</dbReference>
<dbReference type="SUPFAM" id="SSF53067">
    <property type="entry name" value="Actin-like ATPase domain"/>
    <property type="match status" value="1"/>
</dbReference>
<dbReference type="PANTHER" id="PTHR18964">
    <property type="entry name" value="ROK (REPRESSOR, ORF, KINASE) FAMILY"/>
    <property type="match status" value="1"/>
</dbReference>
<dbReference type="Gene3D" id="1.10.10.10">
    <property type="entry name" value="Winged helix-like DNA-binding domain superfamily/Winged helix DNA-binding domain"/>
    <property type="match status" value="1"/>
</dbReference>
<feature type="domain" description="HTH marR-type" evidence="3">
    <location>
        <begin position="34"/>
        <end position="80"/>
    </location>
</feature>
<evidence type="ECO:0000313" key="5">
    <source>
        <dbReference type="Proteomes" id="UP000236752"/>
    </source>
</evidence>
<sequence length="407" mass="44187">MTPSHNSEKDDRADGVLISSARGTNQSGMRARNERLVLTLVRRHTALAKAEIARATGLSAQTVSVIMRELEADGLLVKGEPIRGKVGQPSVPMRLCPEGAFFFGLKIGRRSAELVLTNFLGEEIESRQSTHRFPKFEDILSFTMKGINELTRKIPPEHRNRIAGLGIAMPFQIWDWARMMNLEPSVANAWRTRSMREEIAASLPYPVFMQNDASAACGAELVFGTQEDLPSTFLYFYIGYFIGGGVVLNGALYTGESGNAGAIGSMPVPTGSGSAQLIDLASLSGIEAMIEKRGENADSLWKQPESWEVDSTILDEWLAQASMGIAHAIAASVSVIDFELVMIDGWMPEHLRTRLVEETQTAIAKVNIAGLSTPQIVSGTVGPKARAMGAASLPLSERFLLEGAAFY</sequence>
<keyword evidence="5" id="KW-1185">Reference proteome</keyword>
<comment type="similarity">
    <text evidence="1">Belongs to the ROK (NagC/XylR) family.</text>
</comment>